<keyword evidence="7" id="KW-1015">Disulfide bond</keyword>
<keyword evidence="5" id="KW-0732">Signal</keyword>
<dbReference type="GO" id="GO:0030154">
    <property type="term" value="P:cell differentiation"/>
    <property type="evidence" value="ECO:0007669"/>
    <property type="project" value="UniProtKB-KW"/>
</dbReference>
<keyword evidence="8" id="KW-0395">Inflammatory response</keyword>
<dbReference type="Ensembl" id="ENSCCRT00000120829.1">
    <property type="protein sequence ID" value="ENSCCRP00000181647.1"/>
    <property type="gene ID" value="ENSCCRG00000066138.1"/>
</dbReference>
<dbReference type="InterPro" id="IPR046350">
    <property type="entry name" value="Cystatin_sf"/>
</dbReference>
<evidence type="ECO:0000313" key="10">
    <source>
        <dbReference type="Ensembl" id="ENSCCRP00000181647.1"/>
    </source>
</evidence>
<dbReference type="Gene3D" id="3.10.450.10">
    <property type="match status" value="1"/>
</dbReference>
<dbReference type="PANTHER" id="PTHR15106">
    <property type="entry name" value="RETINOIC ACID RECEPTOR RESPONDER PROTEIN 2"/>
    <property type="match status" value="1"/>
</dbReference>
<evidence type="ECO:0000313" key="11">
    <source>
        <dbReference type="Proteomes" id="UP001108240"/>
    </source>
</evidence>
<evidence type="ECO:0000256" key="6">
    <source>
        <dbReference type="ARBA" id="ARBA00022782"/>
    </source>
</evidence>
<dbReference type="SUPFAM" id="SSF54403">
    <property type="entry name" value="Cystatin/monellin"/>
    <property type="match status" value="1"/>
</dbReference>
<reference evidence="10" key="1">
    <citation type="submission" date="2025-08" db="UniProtKB">
        <authorList>
            <consortium name="Ensembl"/>
        </authorList>
    </citation>
    <scope>IDENTIFICATION</scope>
</reference>
<keyword evidence="3" id="KW-0145">Chemotaxis</keyword>
<dbReference type="Proteomes" id="UP001108240">
    <property type="component" value="Unplaced"/>
</dbReference>
<evidence type="ECO:0000256" key="3">
    <source>
        <dbReference type="ARBA" id="ARBA00022500"/>
    </source>
</evidence>
<evidence type="ECO:0000256" key="4">
    <source>
        <dbReference type="ARBA" id="ARBA00022525"/>
    </source>
</evidence>
<protein>
    <recommendedName>
        <fullName evidence="2">Retinoic acid receptor responder protein 2</fullName>
    </recommendedName>
    <alternativeName>
        <fullName evidence="9">Chemerin</fullName>
    </alternativeName>
</protein>
<dbReference type="GO" id="GO:0050994">
    <property type="term" value="P:regulation of lipid catabolic process"/>
    <property type="evidence" value="ECO:0007669"/>
    <property type="project" value="InterPro"/>
</dbReference>
<comment type="subcellular location">
    <subcellularLocation>
        <location evidence="1">Secreted</location>
    </subcellularLocation>
</comment>
<evidence type="ECO:0000256" key="7">
    <source>
        <dbReference type="ARBA" id="ARBA00023157"/>
    </source>
</evidence>
<evidence type="ECO:0000256" key="5">
    <source>
        <dbReference type="ARBA" id="ARBA00022729"/>
    </source>
</evidence>
<evidence type="ECO:0000256" key="9">
    <source>
        <dbReference type="ARBA" id="ARBA00032785"/>
    </source>
</evidence>
<reference evidence="10" key="2">
    <citation type="submission" date="2025-09" db="UniProtKB">
        <authorList>
            <consortium name="Ensembl"/>
        </authorList>
    </citation>
    <scope>IDENTIFICATION</scope>
</reference>
<organism evidence="10 11">
    <name type="scientific">Cyprinus carpio carpio</name>
    <dbReference type="NCBI Taxonomy" id="630221"/>
    <lineage>
        <taxon>Eukaryota</taxon>
        <taxon>Metazoa</taxon>
        <taxon>Chordata</taxon>
        <taxon>Craniata</taxon>
        <taxon>Vertebrata</taxon>
        <taxon>Euteleostomi</taxon>
        <taxon>Actinopterygii</taxon>
        <taxon>Neopterygii</taxon>
        <taxon>Teleostei</taxon>
        <taxon>Ostariophysi</taxon>
        <taxon>Cypriniformes</taxon>
        <taxon>Cyprinidae</taxon>
        <taxon>Cyprininae</taxon>
        <taxon>Cyprinus</taxon>
    </lineage>
</organism>
<evidence type="ECO:0000256" key="1">
    <source>
        <dbReference type="ARBA" id="ARBA00004613"/>
    </source>
</evidence>
<sequence>MRKQKHKDKKEEDSPHKNIHWLHNLSRDYLAPIAGVFLDTTEAQEDLSKLSDNYRKGVELAVKQINSHQTIKSTFLFFKTVEKSDIDGGFGVSYLYHRFYLKATKCPKGTVNANPSKCAFRNDRPLIDCGICYKIHSGEIQSDPKPYVHCVHKPQLTQDLLKMRAEHCKEMSYANGSPSLLASKKP</sequence>
<keyword evidence="11" id="KW-1185">Reference proteome</keyword>
<dbReference type="GO" id="GO:0006954">
    <property type="term" value="P:inflammatory response"/>
    <property type="evidence" value="ECO:0007669"/>
    <property type="project" value="UniProtKB-KW"/>
</dbReference>
<dbReference type="GO" id="GO:0006935">
    <property type="term" value="P:chemotaxis"/>
    <property type="evidence" value="ECO:0007669"/>
    <property type="project" value="UniProtKB-KW"/>
</dbReference>
<dbReference type="GO" id="GO:0005102">
    <property type="term" value="F:signaling receptor binding"/>
    <property type="evidence" value="ECO:0007669"/>
    <property type="project" value="InterPro"/>
</dbReference>
<keyword evidence="6" id="KW-0221">Differentiation</keyword>
<dbReference type="GO" id="GO:0005576">
    <property type="term" value="C:extracellular region"/>
    <property type="evidence" value="ECO:0007669"/>
    <property type="project" value="UniProtKB-SubCell"/>
</dbReference>
<keyword evidence="4" id="KW-0964">Secreted</keyword>
<accession>A0A9J8DH49</accession>
<dbReference type="GeneTree" id="ENSGT00400000024709"/>
<evidence type="ECO:0000256" key="8">
    <source>
        <dbReference type="ARBA" id="ARBA00023198"/>
    </source>
</evidence>
<dbReference type="OMA" id="KEMSYAN"/>
<name>A0A9J8DH49_CYPCA</name>
<proteinExistence type="predicted"/>
<dbReference type="InterPro" id="IPR029562">
    <property type="entry name" value="Chemerin"/>
</dbReference>
<evidence type="ECO:0000256" key="2">
    <source>
        <dbReference type="ARBA" id="ARBA00018808"/>
    </source>
</evidence>
<dbReference type="PANTHER" id="PTHR15106:SF2">
    <property type="entry name" value="RETINOIC ACID RECEPTOR RESPONDER PROTEIN 2"/>
    <property type="match status" value="1"/>
</dbReference>
<dbReference type="AlphaFoldDB" id="A0A9J8DH49"/>